<dbReference type="EMBL" id="GBHO01038857">
    <property type="protein sequence ID" value="JAG04747.1"/>
    <property type="molecule type" value="Transcribed_RNA"/>
</dbReference>
<dbReference type="GO" id="GO:0008270">
    <property type="term" value="F:zinc ion binding"/>
    <property type="evidence" value="ECO:0007669"/>
    <property type="project" value="UniProtKB-KW"/>
</dbReference>
<feature type="non-terminal residue" evidence="3">
    <location>
        <position position="121"/>
    </location>
</feature>
<gene>
    <name evidence="3" type="primary">gag-pol_94</name>
    <name evidence="3" type="ORF">CM83_105451</name>
</gene>
<proteinExistence type="predicted"/>
<dbReference type="SUPFAM" id="SSF57756">
    <property type="entry name" value="Retrovirus zinc finger-like domains"/>
    <property type="match status" value="1"/>
</dbReference>
<dbReference type="Pfam" id="PF00098">
    <property type="entry name" value="zf-CCHC"/>
    <property type="match status" value="1"/>
</dbReference>
<keyword evidence="1" id="KW-0479">Metal-binding</keyword>
<dbReference type="InterPro" id="IPR001878">
    <property type="entry name" value="Znf_CCHC"/>
</dbReference>
<keyword evidence="1" id="KW-0862">Zinc</keyword>
<dbReference type="AlphaFoldDB" id="A0A0A9W8F8"/>
<accession>A0A0A9W8F8</accession>
<dbReference type="Gene3D" id="4.10.60.10">
    <property type="entry name" value="Zinc finger, CCHC-type"/>
    <property type="match status" value="1"/>
</dbReference>
<evidence type="ECO:0000259" key="2">
    <source>
        <dbReference type="PROSITE" id="PS50158"/>
    </source>
</evidence>
<name>A0A0A9W8F8_LYGHE</name>
<protein>
    <submittedName>
        <fullName evidence="3">Gag-Pol polyprotein</fullName>
    </submittedName>
</protein>
<dbReference type="PROSITE" id="PS50158">
    <property type="entry name" value="ZF_CCHC"/>
    <property type="match status" value="1"/>
</dbReference>
<organism evidence="3">
    <name type="scientific">Lygus hesperus</name>
    <name type="common">Western plant bug</name>
    <dbReference type="NCBI Taxonomy" id="30085"/>
    <lineage>
        <taxon>Eukaryota</taxon>
        <taxon>Metazoa</taxon>
        <taxon>Ecdysozoa</taxon>
        <taxon>Arthropoda</taxon>
        <taxon>Hexapoda</taxon>
        <taxon>Insecta</taxon>
        <taxon>Pterygota</taxon>
        <taxon>Neoptera</taxon>
        <taxon>Paraneoptera</taxon>
        <taxon>Hemiptera</taxon>
        <taxon>Heteroptera</taxon>
        <taxon>Panheteroptera</taxon>
        <taxon>Cimicomorpha</taxon>
        <taxon>Miridae</taxon>
        <taxon>Mirini</taxon>
        <taxon>Lygus</taxon>
    </lineage>
</organism>
<dbReference type="GO" id="GO:0003676">
    <property type="term" value="F:nucleic acid binding"/>
    <property type="evidence" value="ECO:0007669"/>
    <property type="project" value="InterPro"/>
</dbReference>
<feature type="domain" description="CCHC-type" evidence="2">
    <location>
        <begin position="79"/>
        <end position="93"/>
    </location>
</feature>
<evidence type="ECO:0000256" key="1">
    <source>
        <dbReference type="PROSITE-ProRule" id="PRU00047"/>
    </source>
</evidence>
<sequence>LGVWPKTLDEALNVALRFETVAQASQASIPVWRAETLDDDELDIVGAPLNESVRKVTQSKPTSRQIYTGQKSSNRQVLCWRCSTPGHTARQCPYPPVSVMAPMMQGGSELRQPSAFPSTSQ</sequence>
<evidence type="ECO:0000313" key="3">
    <source>
        <dbReference type="EMBL" id="JAG04747.1"/>
    </source>
</evidence>
<feature type="non-terminal residue" evidence="3">
    <location>
        <position position="1"/>
    </location>
</feature>
<reference evidence="3" key="2">
    <citation type="submission" date="2014-07" db="EMBL/GenBank/DDBJ databases">
        <authorList>
            <person name="Hull J."/>
        </authorList>
    </citation>
    <scope>NUCLEOTIDE SEQUENCE</scope>
</reference>
<dbReference type="InterPro" id="IPR036875">
    <property type="entry name" value="Znf_CCHC_sf"/>
</dbReference>
<reference evidence="3" key="1">
    <citation type="journal article" date="2014" name="PLoS ONE">
        <title>Transcriptome-Based Identification of ABC Transporters in the Western Tarnished Plant Bug Lygus hesperus.</title>
        <authorList>
            <person name="Hull J.J."/>
            <person name="Chaney K."/>
            <person name="Geib S.M."/>
            <person name="Fabrick J.A."/>
            <person name="Brent C.S."/>
            <person name="Walsh D."/>
            <person name="Lavine L.C."/>
        </authorList>
    </citation>
    <scope>NUCLEOTIDE SEQUENCE</scope>
</reference>
<keyword evidence="1" id="KW-0863">Zinc-finger</keyword>